<reference evidence="3" key="1">
    <citation type="submission" date="2016-06" db="UniProtKB">
        <authorList>
            <consortium name="WormBaseParasite"/>
        </authorList>
    </citation>
    <scope>IDENTIFICATION</scope>
</reference>
<reference evidence="1 2" key="2">
    <citation type="submission" date="2018-11" db="EMBL/GenBank/DDBJ databases">
        <authorList>
            <consortium name="Pathogen Informatics"/>
        </authorList>
    </citation>
    <scope>NUCLEOTIDE SEQUENCE [LARGE SCALE GENOMIC DNA]</scope>
    <source>
        <strain evidence="1">Dakar</strain>
        <strain evidence="2">Dakar, Senegal</strain>
    </source>
</reference>
<proteinExistence type="predicted"/>
<evidence type="ECO:0000313" key="2">
    <source>
        <dbReference type="Proteomes" id="UP000279833"/>
    </source>
</evidence>
<organism evidence="3">
    <name type="scientific">Schistosoma curassoni</name>
    <dbReference type="NCBI Taxonomy" id="6186"/>
    <lineage>
        <taxon>Eukaryota</taxon>
        <taxon>Metazoa</taxon>
        <taxon>Spiralia</taxon>
        <taxon>Lophotrochozoa</taxon>
        <taxon>Platyhelminthes</taxon>
        <taxon>Trematoda</taxon>
        <taxon>Digenea</taxon>
        <taxon>Strigeidida</taxon>
        <taxon>Schistosomatoidea</taxon>
        <taxon>Schistosomatidae</taxon>
        <taxon>Schistosoma</taxon>
    </lineage>
</organism>
<dbReference type="AlphaFoldDB" id="A0A183K510"/>
<accession>A0A183K510</accession>
<dbReference type="EMBL" id="UZAK01033570">
    <property type="protein sequence ID" value="VDP38365.1"/>
    <property type="molecule type" value="Genomic_DNA"/>
</dbReference>
<protein>
    <submittedName>
        <fullName evidence="3">Secreted protein</fullName>
    </submittedName>
</protein>
<sequence>MIMMMIYCFVLYLNVQDHFHRLFHSHHRFLLHCQQLHYYLYVYEYHQHDYDHFQRLYFLHDLFVFYEPCFLIHLMLNTND</sequence>
<evidence type="ECO:0000313" key="1">
    <source>
        <dbReference type="EMBL" id="VDP38365.1"/>
    </source>
</evidence>
<dbReference type="Proteomes" id="UP000279833">
    <property type="component" value="Unassembled WGS sequence"/>
</dbReference>
<dbReference type="WBParaSite" id="SCUD_0001008101-mRNA-1">
    <property type="protein sequence ID" value="SCUD_0001008101-mRNA-1"/>
    <property type="gene ID" value="SCUD_0001008101"/>
</dbReference>
<gene>
    <name evidence="1" type="ORF">SCUD_LOCUS10081</name>
</gene>
<name>A0A183K510_9TREM</name>
<keyword evidence="2" id="KW-1185">Reference proteome</keyword>
<evidence type="ECO:0000313" key="3">
    <source>
        <dbReference type="WBParaSite" id="SCUD_0001008101-mRNA-1"/>
    </source>
</evidence>